<dbReference type="Proteomes" id="UP000013909">
    <property type="component" value="Unassembled WGS sequence"/>
</dbReference>
<evidence type="ECO:0000259" key="1">
    <source>
        <dbReference type="Pfam" id="PF00144"/>
    </source>
</evidence>
<dbReference type="Pfam" id="PF00144">
    <property type="entry name" value="Beta-lactamase"/>
    <property type="match status" value="1"/>
</dbReference>
<dbReference type="Gene3D" id="3.40.710.10">
    <property type="entry name" value="DD-peptidase/beta-lactamase superfamily"/>
    <property type="match status" value="1"/>
</dbReference>
<keyword evidence="3" id="KW-1185">Reference proteome</keyword>
<dbReference type="SUPFAM" id="SSF56601">
    <property type="entry name" value="beta-lactamase/transpeptidase-like"/>
    <property type="match status" value="1"/>
</dbReference>
<dbReference type="PANTHER" id="PTHR46825:SF9">
    <property type="entry name" value="BETA-LACTAMASE-RELATED DOMAIN-CONTAINING PROTEIN"/>
    <property type="match status" value="1"/>
</dbReference>
<sequence length="353" mass="39723">MNKKFDPIQFQTSLEKMVDNKSIFSVAMKVENGDASLSWSGAAGSMQVEDKYFIASVTKMYITVLVMKLIDEGKLSLEDKISNYLPSDFCSALHVFKGVDYSDQLTIKHLITNTSGIPDYFFHKQENGRTVADDLLEGKDEAWPLERTIGLIKGLKPKFKPGSNAAYSDSNYQLLGKIIEEVSGLSIPAIMKTYIFDPLGLKNTYVYQDTSDDLPAPFHYGSKKLWLPNYMASIGPEGGIVSTVDEVMVFLKAFFEGIFFPKEKIESLKQWRMIFPPPGLFQFGIGLEKLWIPRIMFPFKYPGEILGFWGQTGTFAFYSPKTDLYFCGATNQTNGKGHRRATGLLIKTIKSML</sequence>
<evidence type="ECO:0000313" key="3">
    <source>
        <dbReference type="Proteomes" id="UP000013909"/>
    </source>
</evidence>
<dbReference type="PANTHER" id="PTHR46825">
    <property type="entry name" value="D-ALANYL-D-ALANINE-CARBOXYPEPTIDASE/ENDOPEPTIDASE AMPH"/>
    <property type="match status" value="1"/>
</dbReference>
<dbReference type="RefSeq" id="WP_010855240.1">
    <property type="nucleotide sequence ID" value="NZ_AQHR01000085.1"/>
</dbReference>
<proteinExistence type="predicted"/>
<dbReference type="AlphaFoldDB" id="R7ZR90"/>
<dbReference type="STRING" id="1232681.ADIS_3106"/>
<dbReference type="OrthoDB" id="9797709at2"/>
<keyword evidence="2" id="KW-0645">Protease</keyword>
<dbReference type="InterPro" id="IPR001466">
    <property type="entry name" value="Beta-lactam-related"/>
</dbReference>
<accession>R7ZR90</accession>
<dbReference type="EMBL" id="AQHR01000085">
    <property type="protein sequence ID" value="EON76656.1"/>
    <property type="molecule type" value="Genomic_DNA"/>
</dbReference>
<dbReference type="EC" id="3.4.16.4" evidence="2"/>
<protein>
    <submittedName>
        <fullName evidence="2">D-alanyl-D-alanine carboxypeptidase</fullName>
        <ecNumber evidence="2">3.4.16.4</ecNumber>
    </submittedName>
</protein>
<comment type="caution">
    <text evidence="2">The sequence shown here is derived from an EMBL/GenBank/DDBJ whole genome shotgun (WGS) entry which is preliminary data.</text>
</comment>
<reference evidence="2 3" key="1">
    <citation type="submission" date="2013-02" db="EMBL/GenBank/DDBJ databases">
        <title>A novel strain isolated from Lonar lake, Maharashtra, India.</title>
        <authorList>
            <person name="Singh A."/>
        </authorList>
    </citation>
    <scope>NUCLEOTIDE SEQUENCE [LARGE SCALE GENOMIC DNA]</scope>
    <source>
        <strain evidence="2 3">AK24</strain>
    </source>
</reference>
<name>R7ZR90_9BACT</name>
<gene>
    <name evidence="2" type="ORF">ADIS_3106</name>
</gene>
<organism evidence="2 3">
    <name type="scientific">Lunatimonas lonarensis</name>
    <dbReference type="NCBI Taxonomy" id="1232681"/>
    <lineage>
        <taxon>Bacteria</taxon>
        <taxon>Pseudomonadati</taxon>
        <taxon>Bacteroidota</taxon>
        <taxon>Cytophagia</taxon>
        <taxon>Cytophagales</taxon>
        <taxon>Cyclobacteriaceae</taxon>
    </lineage>
</organism>
<keyword evidence="2" id="KW-0378">Hydrolase</keyword>
<evidence type="ECO:0000313" key="2">
    <source>
        <dbReference type="EMBL" id="EON76656.1"/>
    </source>
</evidence>
<dbReference type="InterPro" id="IPR012338">
    <property type="entry name" value="Beta-lactam/transpept-like"/>
</dbReference>
<feature type="domain" description="Beta-lactamase-related" evidence="1">
    <location>
        <begin position="42"/>
        <end position="340"/>
    </location>
</feature>
<dbReference type="GO" id="GO:0009002">
    <property type="term" value="F:serine-type D-Ala-D-Ala carboxypeptidase activity"/>
    <property type="evidence" value="ECO:0007669"/>
    <property type="project" value="UniProtKB-EC"/>
</dbReference>
<keyword evidence="2" id="KW-0121">Carboxypeptidase</keyword>
<dbReference type="InterPro" id="IPR050491">
    <property type="entry name" value="AmpC-like"/>
</dbReference>